<dbReference type="Proteomes" id="UP000536381">
    <property type="component" value="Unassembled WGS sequence"/>
</dbReference>
<sequence length="261" mass="29311">EKKLEVKAHLEFRLATAIKENKKCFYKYINGKRRGKDNLHSSLDAEGNIVTKDEEKAEVLNTFFPSIFNSGTGCLQDNWPAELTDGARDQCSPTVIQKKAVRDLLSHLDPHKSMGADGICPRLLRELADDLPKPLSIIYQHSCLTGEVPEEWKLTNVMPIHKCWKEDPGNYRPVSLTSVPGKVMEQVITKHLQNGQGIRPSQHGFRKGRSCLTTLISFYDQVTLLVNVRKAVNVVYLDFSKAFDTVCHNKLLAKLAAPGLD</sequence>
<dbReference type="SUPFAM" id="SSF56672">
    <property type="entry name" value="DNA/RNA polymerases"/>
    <property type="match status" value="1"/>
</dbReference>
<dbReference type="InterPro" id="IPR043502">
    <property type="entry name" value="DNA/RNA_pol_sf"/>
</dbReference>
<dbReference type="GO" id="GO:0031012">
    <property type="term" value="C:extracellular matrix"/>
    <property type="evidence" value="ECO:0007669"/>
    <property type="project" value="TreeGrafter"/>
</dbReference>
<dbReference type="PANTHER" id="PTHR33395">
    <property type="entry name" value="TRANSCRIPTASE, PUTATIVE-RELATED-RELATED"/>
    <property type="match status" value="1"/>
</dbReference>
<feature type="domain" description="Reverse transcriptase" evidence="1">
    <location>
        <begin position="165"/>
        <end position="257"/>
    </location>
</feature>
<accession>A0A7L2IW86</accession>
<name>A0A7L2IW86_9PICI</name>
<feature type="non-terminal residue" evidence="2">
    <location>
        <position position="1"/>
    </location>
</feature>
<comment type="caution">
    <text evidence="2">The sequence shown here is derived from an EMBL/GenBank/DDBJ whole genome shotgun (WGS) entry which is preliminary data.</text>
</comment>
<evidence type="ECO:0000313" key="3">
    <source>
        <dbReference type="Proteomes" id="UP000536381"/>
    </source>
</evidence>
<dbReference type="GO" id="GO:0007508">
    <property type="term" value="P:larval heart development"/>
    <property type="evidence" value="ECO:0007669"/>
    <property type="project" value="TreeGrafter"/>
</dbReference>
<dbReference type="InterPro" id="IPR000477">
    <property type="entry name" value="RT_dom"/>
</dbReference>
<reference evidence="2 3" key="1">
    <citation type="submission" date="2019-09" db="EMBL/GenBank/DDBJ databases">
        <title>Bird 10,000 Genomes (B10K) Project - Family phase.</title>
        <authorList>
            <person name="Zhang G."/>
        </authorList>
    </citation>
    <scope>NUCLEOTIDE SEQUENCE [LARGE SCALE GENOMIC DNA]</scope>
    <source>
        <strain evidence="2">B10K-DU-001-42</strain>
        <tissue evidence="2">Muscle</tissue>
    </source>
</reference>
<proteinExistence type="predicted"/>
<dbReference type="PANTHER" id="PTHR33395:SF22">
    <property type="entry name" value="REVERSE TRANSCRIPTASE DOMAIN-CONTAINING PROTEIN"/>
    <property type="match status" value="1"/>
</dbReference>
<dbReference type="AlphaFoldDB" id="A0A7L2IW86"/>
<organism evidence="2 3">
    <name type="scientific">Semnornis frantzii</name>
    <dbReference type="NCBI Taxonomy" id="91796"/>
    <lineage>
        <taxon>Eukaryota</taxon>
        <taxon>Metazoa</taxon>
        <taxon>Chordata</taxon>
        <taxon>Craniata</taxon>
        <taxon>Vertebrata</taxon>
        <taxon>Euteleostomi</taxon>
        <taxon>Archelosauria</taxon>
        <taxon>Archosauria</taxon>
        <taxon>Dinosauria</taxon>
        <taxon>Saurischia</taxon>
        <taxon>Theropoda</taxon>
        <taxon>Coelurosauria</taxon>
        <taxon>Aves</taxon>
        <taxon>Neognathae</taxon>
        <taxon>Neoaves</taxon>
        <taxon>Telluraves</taxon>
        <taxon>Coraciimorphae</taxon>
        <taxon>Piciformes</taxon>
        <taxon>Ramphastidae</taxon>
        <taxon>Semnornis</taxon>
    </lineage>
</organism>
<evidence type="ECO:0000313" key="2">
    <source>
        <dbReference type="EMBL" id="NXR14151.1"/>
    </source>
</evidence>
<gene>
    <name evidence="2" type="ORF">SEMFRA_R02069</name>
</gene>
<keyword evidence="3" id="KW-1185">Reference proteome</keyword>
<protein>
    <submittedName>
        <fullName evidence="2">RTXE polymerase</fullName>
    </submittedName>
</protein>
<feature type="non-terminal residue" evidence="2">
    <location>
        <position position="261"/>
    </location>
</feature>
<dbReference type="EMBL" id="VWYK01105466">
    <property type="protein sequence ID" value="NXR14151.1"/>
    <property type="molecule type" value="Genomic_DNA"/>
</dbReference>
<dbReference type="GO" id="GO:0061343">
    <property type="term" value="P:cell adhesion involved in heart morphogenesis"/>
    <property type="evidence" value="ECO:0007669"/>
    <property type="project" value="TreeGrafter"/>
</dbReference>
<evidence type="ECO:0000259" key="1">
    <source>
        <dbReference type="Pfam" id="PF00078"/>
    </source>
</evidence>
<dbReference type="Pfam" id="PF00078">
    <property type="entry name" value="RVT_1"/>
    <property type="match status" value="1"/>
</dbReference>
<dbReference type="OrthoDB" id="416454at2759"/>